<dbReference type="PANTHER" id="PTHR21137">
    <property type="entry name" value="ODORANT RECEPTOR"/>
    <property type="match status" value="1"/>
</dbReference>
<evidence type="ECO:0000256" key="3">
    <source>
        <dbReference type="ARBA" id="ARBA00022606"/>
    </source>
</evidence>
<dbReference type="PANTHER" id="PTHR21137:SF35">
    <property type="entry name" value="ODORANT RECEPTOR 19A-RELATED"/>
    <property type="match status" value="1"/>
</dbReference>
<dbReference type="GO" id="GO:0007165">
    <property type="term" value="P:signal transduction"/>
    <property type="evidence" value="ECO:0007669"/>
    <property type="project" value="UniProtKB-KW"/>
</dbReference>
<dbReference type="GO" id="GO:0004984">
    <property type="term" value="F:olfactory receptor activity"/>
    <property type="evidence" value="ECO:0007669"/>
    <property type="project" value="InterPro"/>
</dbReference>
<organism evidence="11 12">
    <name type="scientific">Zophobas morio</name>
    <dbReference type="NCBI Taxonomy" id="2755281"/>
    <lineage>
        <taxon>Eukaryota</taxon>
        <taxon>Metazoa</taxon>
        <taxon>Ecdysozoa</taxon>
        <taxon>Arthropoda</taxon>
        <taxon>Hexapoda</taxon>
        <taxon>Insecta</taxon>
        <taxon>Pterygota</taxon>
        <taxon>Neoptera</taxon>
        <taxon>Endopterygota</taxon>
        <taxon>Coleoptera</taxon>
        <taxon>Polyphaga</taxon>
        <taxon>Cucujiformia</taxon>
        <taxon>Tenebrionidae</taxon>
        <taxon>Zophobas</taxon>
    </lineage>
</organism>
<feature type="transmembrane region" description="Helical" evidence="10">
    <location>
        <begin position="42"/>
        <end position="64"/>
    </location>
</feature>
<evidence type="ECO:0000256" key="6">
    <source>
        <dbReference type="ARBA" id="ARBA00022989"/>
    </source>
</evidence>
<sequence>MVFVLFKRKNVRFLFNVVAEDFWDVSIAGKQLETYLKNRYKLVNYFLLAHLSISVFYVILHLLFAEVSIPEGRTRWLPTLIALPWNQDDSPLHEILLVILTWNMFMSVFGNAIFDFFFVYACQHLSGQFMLLKGMLGKLDRGLMEHCGDVEKFKSGKFQRGIQARMATCVKHHNLLLR</sequence>
<keyword evidence="3" id="KW-0716">Sensory transduction</keyword>
<dbReference type="AlphaFoldDB" id="A0AA38HQD4"/>
<protein>
    <submittedName>
        <fullName evidence="11">Uncharacterized protein</fullName>
    </submittedName>
</protein>
<keyword evidence="2" id="KW-1003">Cell membrane</keyword>
<feature type="transmembrane region" description="Helical" evidence="10">
    <location>
        <begin position="95"/>
        <end position="121"/>
    </location>
</feature>
<comment type="subcellular location">
    <subcellularLocation>
        <location evidence="1">Cell membrane</location>
        <topology evidence="1">Multi-pass membrane protein</topology>
    </subcellularLocation>
</comment>
<keyword evidence="9" id="KW-0807">Transducer</keyword>
<keyword evidence="6 10" id="KW-1133">Transmembrane helix</keyword>
<reference evidence="11" key="1">
    <citation type="journal article" date="2023" name="G3 (Bethesda)">
        <title>Whole genome assemblies of Zophobas morio and Tenebrio molitor.</title>
        <authorList>
            <person name="Kaur S."/>
            <person name="Stinson S.A."/>
            <person name="diCenzo G.C."/>
        </authorList>
    </citation>
    <scope>NUCLEOTIDE SEQUENCE</scope>
    <source>
        <strain evidence="11">QUZm001</strain>
    </source>
</reference>
<evidence type="ECO:0000256" key="7">
    <source>
        <dbReference type="ARBA" id="ARBA00023136"/>
    </source>
</evidence>
<proteinExistence type="predicted"/>
<evidence type="ECO:0000256" key="4">
    <source>
        <dbReference type="ARBA" id="ARBA00022692"/>
    </source>
</evidence>
<keyword evidence="5" id="KW-0552">Olfaction</keyword>
<dbReference type="Proteomes" id="UP001168821">
    <property type="component" value="Unassembled WGS sequence"/>
</dbReference>
<evidence type="ECO:0000313" key="12">
    <source>
        <dbReference type="Proteomes" id="UP001168821"/>
    </source>
</evidence>
<keyword evidence="7 10" id="KW-0472">Membrane</keyword>
<comment type="caution">
    <text evidence="11">The sequence shown here is derived from an EMBL/GenBank/DDBJ whole genome shotgun (WGS) entry which is preliminary data.</text>
</comment>
<dbReference type="GO" id="GO:0005886">
    <property type="term" value="C:plasma membrane"/>
    <property type="evidence" value="ECO:0007669"/>
    <property type="project" value="UniProtKB-SubCell"/>
</dbReference>
<evidence type="ECO:0000256" key="10">
    <source>
        <dbReference type="SAM" id="Phobius"/>
    </source>
</evidence>
<dbReference type="EMBL" id="JALNTZ010000009">
    <property type="protein sequence ID" value="KAJ3641536.1"/>
    <property type="molecule type" value="Genomic_DNA"/>
</dbReference>
<evidence type="ECO:0000313" key="11">
    <source>
        <dbReference type="EMBL" id="KAJ3641536.1"/>
    </source>
</evidence>
<dbReference type="Pfam" id="PF02949">
    <property type="entry name" value="7tm_6"/>
    <property type="match status" value="1"/>
</dbReference>
<dbReference type="GO" id="GO:0005549">
    <property type="term" value="F:odorant binding"/>
    <property type="evidence" value="ECO:0007669"/>
    <property type="project" value="InterPro"/>
</dbReference>
<keyword evidence="4 10" id="KW-0812">Transmembrane</keyword>
<keyword evidence="8" id="KW-0675">Receptor</keyword>
<dbReference type="InterPro" id="IPR004117">
    <property type="entry name" value="7tm6_olfct_rcpt"/>
</dbReference>
<keyword evidence="12" id="KW-1185">Reference proteome</keyword>
<gene>
    <name evidence="11" type="ORF">Zmor_028039</name>
</gene>
<accession>A0AA38HQD4</accession>
<evidence type="ECO:0000256" key="8">
    <source>
        <dbReference type="ARBA" id="ARBA00023170"/>
    </source>
</evidence>
<evidence type="ECO:0000256" key="1">
    <source>
        <dbReference type="ARBA" id="ARBA00004651"/>
    </source>
</evidence>
<evidence type="ECO:0000256" key="5">
    <source>
        <dbReference type="ARBA" id="ARBA00022725"/>
    </source>
</evidence>
<name>A0AA38HQD4_9CUCU</name>
<evidence type="ECO:0000256" key="2">
    <source>
        <dbReference type="ARBA" id="ARBA00022475"/>
    </source>
</evidence>
<evidence type="ECO:0000256" key="9">
    <source>
        <dbReference type="ARBA" id="ARBA00023224"/>
    </source>
</evidence>